<keyword evidence="3" id="KW-0808">Transferase</keyword>
<dbReference type="AlphaFoldDB" id="A0A5B1M2W8"/>
<gene>
    <name evidence="3" type="ORF">F0U47_06295</name>
</gene>
<reference evidence="3 4" key="1">
    <citation type="submission" date="2019-09" db="EMBL/GenBank/DDBJ databases">
        <title>Nocardioides panacisoli sp. nov., isolated from the soil of a ginseng field.</title>
        <authorList>
            <person name="Cho C."/>
        </authorList>
    </citation>
    <scope>NUCLEOTIDE SEQUENCE [LARGE SCALE GENOMIC DNA]</scope>
    <source>
        <strain evidence="3 4">BN140041</strain>
    </source>
</reference>
<evidence type="ECO:0000259" key="2">
    <source>
        <dbReference type="Pfam" id="PF04230"/>
    </source>
</evidence>
<feature type="domain" description="Polysaccharide pyruvyl transferase" evidence="2">
    <location>
        <begin position="49"/>
        <end position="217"/>
    </location>
</feature>
<reference evidence="3 4" key="2">
    <citation type="submission" date="2019-09" db="EMBL/GenBank/DDBJ databases">
        <authorList>
            <person name="Jin C."/>
        </authorList>
    </citation>
    <scope>NUCLEOTIDE SEQUENCE [LARGE SCALE GENOMIC DNA]</scope>
    <source>
        <strain evidence="3 4">BN140041</strain>
    </source>
</reference>
<evidence type="ECO:0000313" key="3">
    <source>
        <dbReference type="EMBL" id="KAA1427124.1"/>
    </source>
</evidence>
<dbReference type="Proteomes" id="UP000324351">
    <property type="component" value="Unassembled WGS sequence"/>
</dbReference>
<dbReference type="GO" id="GO:0016740">
    <property type="term" value="F:transferase activity"/>
    <property type="evidence" value="ECO:0007669"/>
    <property type="project" value="UniProtKB-KW"/>
</dbReference>
<sequence length="437" mass="47904">MLGARRAHLLTPRAFRSALVAPARLADVSQGSENDKKTVHLVSTAGHPNFGDEFIAAAWLRFLADRQPDTEVVLDSPDPGLSAYLFEGLHPRVKFTNLLWRVSWATMDTDPDEGDKIVDGLVRDLGTPAFDLGLLEARRATTVHMVGGGHITANWLHHGRLVRAARRLAEVSDARFVATGLGLMPPIDPDRIRDDLAACDHATVRDSASAEMSGVELGVNDAFLALPALRGFGARPDPTGKPGDVWISIQCDLAEPEVFEATVAAVRALIESGRFEGRTLRYVEAIPGRERDRRAFDLLADLIPEENFMSFVRLWHEGFPGQPLQTWITTRYHFHQLAAAVGADGIAIEIDDDYYRTKHQSLAELGTGFAIAPVGFEKLPEPASNPDYRLKAGRLHKAKLEEAEALYPRVRPPQPAPVSEPVAPAAPSRPKGLFGRR</sequence>
<evidence type="ECO:0000313" key="4">
    <source>
        <dbReference type="Proteomes" id="UP000324351"/>
    </source>
</evidence>
<feature type="compositionally biased region" description="Low complexity" evidence="1">
    <location>
        <begin position="419"/>
        <end position="430"/>
    </location>
</feature>
<organism evidence="3 4">
    <name type="scientific">Nocardioides antri</name>
    <dbReference type="NCBI Taxonomy" id="2607659"/>
    <lineage>
        <taxon>Bacteria</taxon>
        <taxon>Bacillati</taxon>
        <taxon>Actinomycetota</taxon>
        <taxon>Actinomycetes</taxon>
        <taxon>Propionibacteriales</taxon>
        <taxon>Nocardioidaceae</taxon>
        <taxon>Nocardioides</taxon>
    </lineage>
</organism>
<comment type="caution">
    <text evidence="3">The sequence shown here is derived from an EMBL/GenBank/DDBJ whole genome shotgun (WGS) entry which is preliminary data.</text>
</comment>
<dbReference type="InterPro" id="IPR007345">
    <property type="entry name" value="Polysacch_pyruvyl_Trfase"/>
</dbReference>
<feature type="region of interest" description="Disordered" evidence="1">
    <location>
        <begin position="406"/>
        <end position="437"/>
    </location>
</feature>
<keyword evidence="4" id="KW-1185">Reference proteome</keyword>
<accession>A0A5B1M2W8</accession>
<proteinExistence type="predicted"/>
<dbReference type="Pfam" id="PF04230">
    <property type="entry name" value="PS_pyruv_trans"/>
    <property type="match status" value="1"/>
</dbReference>
<name>A0A5B1M2W8_9ACTN</name>
<evidence type="ECO:0000256" key="1">
    <source>
        <dbReference type="SAM" id="MobiDB-lite"/>
    </source>
</evidence>
<protein>
    <submittedName>
        <fullName evidence="3">Polysaccharide pyruvyl transferase family protein</fullName>
    </submittedName>
</protein>
<dbReference type="EMBL" id="VUJW01000003">
    <property type="protein sequence ID" value="KAA1427124.1"/>
    <property type="molecule type" value="Genomic_DNA"/>
</dbReference>